<organism evidence="2 3">
    <name type="scientific">Crepidotus variabilis</name>
    <dbReference type="NCBI Taxonomy" id="179855"/>
    <lineage>
        <taxon>Eukaryota</taxon>
        <taxon>Fungi</taxon>
        <taxon>Dikarya</taxon>
        <taxon>Basidiomycota</taxon>
        <taxon>Agaricomycotina</taxon>
        <taxon>Agaricomycetes</taxon>
        <taxon>Agaricomycetidae</taxon>
        <taxon>Agaricales</taxon>
        <taxon>Agaricineae</taxon>
        <taxon>Crepidotaceae</taxon>
        <taxon>Crepidotus</taxon>
    </lineage>
</organism>
<dbReference type="InterPro" id="IPR010036">
    <property type="entry name" value="MDP_1_eu_arc"/>
</dbReference>
<dbReference type="Proteomes" id="UP000807306">
    <property type="component" value="Unassembled WGS sequence"/>
</dbReference>
<dbReference type="AlphaFoldDB" id="A0A9P6EH23"/>
<dbReference type="InterPro" id="IPR023214">
    <property type="entry name" value="HAD_sf"/>
</dbReference>
<evidence type="ECO:0000256" key="1">
    <source>
        <dbReference type="SAM" id="MobiDB-lite"/>
    </source>
</evidence>
<dbReference type="Pfam" id="PF12689">
    <property type="entry name" value="Acid_PPase"/>
    <property type="match status" value="1"/>
</dbReference>
<protein>
    <submittedName>
        <fullName evidence="2">Acid phosphatase-domain-containing protein</fullName>
    </submittedName>
</protein>
<dbReference type="SUPFAM" id="SSF56784">
    <property type="entry name" value="HAD-like"/>
    <property type="match status" value="1"/>
</dbReference>
<evidence type="ECO:0000313" key="3">
    <source>
        <dbReference type="Proteomes" id="UP000807306"/>
    </source>
</evidence>
<reference evidence="2" key="1">
    <citation type="submission" date="2020-11" db="EMBL/GenBank/DDBJ databases">
        <authorList>
            <consortium name="DOE Joint Genome Institute"/>
            <person name="Ahrendt S."/>
            <person name="Riley R."/>
            <person name="Andreopoulos W."/>
            <person name="Labutti K."/>
            <person name="Pangilinan J."/>
            <person name="Ruiz-Duenas F.J."/>
            <person name="Barrasa J.M."/>
            <person name="Sanchez-Garcia M."/>
            <person name="Camarero S."/>
            <person name="Miyauchi S."/>
            <person name="Serrano A."/>
            <person name="Linde D."/>
            <person name="Babiker R."/>
            <person name="Drula E."/>
            <person name="Ayuso-Fernandez I."/>
            <person name="Pacheco R."/>
            <person name="Padilla G."/>
            <person name="Ferreira P."/>
            <person name="Barriuso J."/>
            <person name="Kellner H."/>
            <person name="Castanera R."/>
            <person name="Alfaro M."/>
            <person name="Ramirez L."/>
            <person name="Pisabarro A.G."/>
            <person name="Kuo A."/>
            <person name="Tritt A."/>
            <person name="Lipzen A."/>
            <person name="He G."/>
            <person name="Yan M."/>
            <person name="Ng V."/>
            <person name="Cullen D."/>
            <person name="Martin F."/>
            <person name="Rosso M.-N."/>
            <person name="Henrissat B."/>
            <person name="Hibbett D."/>
            <person name="Martinez A.T."/>
            <person name="Grigoriev I.V."/>
        </authorList>
    </citation>
    <scope>NUCLEOTIDE SEQUENCE</scope>
    <source>
        <strain evidence="2">CBS 506.95</strain>
    </source>
</reference>
<comment type="caution">
    <text evidence="2">The sequence shown here is derived from an EMBL/GenBank/DDBJ whole genome shotgun (WGS) entry which is preliminary data.</text>
</comment>
<gene>
    <name evidence="2" type="ORF">CPB83DRAFT_790084</name>
</gene>
<feature type="region of interest" description="Disordered" evidence="1">
    <location>
        <begin position="413"/>
        <end position="433"/>
    </location>
</feature>
<sequence length="433" mass="50033">MSFPRIVAFDTDWTLWQQYLDVNTWGRGNGASAQVQDNIERFDRMILRDRTNHSYWIRQYDEISNVIYDVLRNNAQLAIVSSNASKPMCDRALHFLNAFNPATNSDWSIVDLATYSEIGWDLKVNHFRKLQGWAQVDYSEMLMFDDEPFNNDIRITLGASFQLLRNRAPFTWNLYQQGLAAWRQARSLTLWLNPGGNNPVLIGYSGLPTSWINRIHAGEGIVEKKMPYRWGFGLYLTSSIRLAKYFRDWNGNWGADRSYVCQIWAKDYNAWAYGVPKIWVPESDGNFQQMDNMNWTSDETALNQENRDATFAANFGVPAPYALFSQHFWMNGMPFPRERFTEMVAGTQLFRTMFNVVMLQDSQVEQMLNQNAAPFGEQFQAWNIVTPHETKLEFARYGEQALINWSSRAAAARDLDGKVSTDKPASKETVPES</sequence>
<dbReference type="Gene3D" id="3.40.50.1000">
    <property type="entry name" value="HAD superfamily/HAD-like"/>
    <property type="match status" value="1"/>
</dbReference>
<dbReference type="PANTHER" id="PTHR17901">
    <property type="entry name" value="MAGNESIUM-DEPENDENT PHOSPHATASE 1 MDP1"/>
    <property type="match status" value="1"/>
</dbReference>
<dbReference type="PANTHER" id="PTHR17901:SF14">
    <property type="entry name" value="MAGNESIUM-DEPENDENT PHOSPHATASE 1"/>
    <property type="match status" value="1"/>
</dbReference>
<evidence type="ECO:0000313" key="2">
    <source>
        <dbReference type="EMBL" id="KAF9529481.1"/>
    </source>
</evidence>
<name>A0A9P6EH23_9AGAR</name>
<accession>A0A9P6EH23</accession>
<dbReference type="EMBL" id="MU157846">
    <property type="protein sequence ID" value="KAF9529481.1"/>
    <property type="molecule type" value="Genomic_DNA"/>
</dbReference>
<dbReference type="OrthoDB" id="2865258at2759"/>
<dbReference type="GO" id="GO:0003993">
    <property type="term" value="F:acid phosphatase activity"/>
    <property type="evidence" value="ECO:0007669"/>
    <property type="project" value="TreeGrafter"/>
</dbReference>
<keyword evidence="3" id="KW-1185">Reference proteome</keyword>
<dbReference type="InterPro" id="IPR036412">
    <property type="entry name" value="HAD-like_sf"/>
</dbReference>
<proteinExistence type="predicted"/>